<evidence type="ECO:0000256" key="1">
    <source>
        <dbReference type="SAM" id="Phobius"/>
    </source>
</evidence>
<organism evidence="2">
    <name type="scientific">Setaria italica</name>
    <name type="common">Foxtail millet</name>
    <name type="synonym">Panicum italicum</name>
    <dbReference type="NCBI Taxonomy" id="4555"/>
    <lineage>
        <taxon>Eukaryota</taxon>
        <taxon>Viridiplantae</taxon>
        <taxon>Streptophyta</taxon>
        <taxon>Embryophyta</taxon>
        <taxon>Tracheophyta</taxon>
        <taxon>Spermatophyta</taxon>
        <taxon>Magnoliopsida</taxon>
        <taxon>Liliopsida</taxon>
        <taxon>Poales</taxon>
        <taxon>Poaceae</taxon>
        <taxon>PACMAD clade</taxon>
        <taxon>Panicoideae</taxon>
        <taxon>Panicodae</taxon>
        <taxon>Paniceae</taxon>
        <taxon>Cenchrinae</taxon>
        <taxon>Setaria</taxon>
    </lineage>
</organism>
<gene>
    <name evidence="2" type="ORF">SETIT_5G292100v2</name>
</gene>
<name>A0A368RA11_SETIT</name>
<keyword evidence="1" id="KW-0812">Transmembrane</keyword>
<feature type="transmembrane region" description="Helical" evidence="1">
    <location>
        <begin position="19"/>
        <end position="36"/>
    </location>
</feature>
<dbReference type="PANTHER" id="PTHR33994">
    <property type="entry name" value="OS04G0515000 PROTEIN"/>
    <property type="match status" value="1"/>
</dbReference>
<sequence length="156" mass="16997">MDSNGGGSGKESAGLLNSFPSWTTIQLALIMVYALATHAREATEFSMEVSDFVGLNATRLGVGDPVPPSFTLKVRVENRGVLQPWCCNGSEVVVSYSGVVLAWGHVPRFCVQRRAPAEFRVLSWGMEIGLSEDLRRHLASDFHMGTALSRQVAMKL</sequence>
<dbReference type="AlphaFoldDB" id="A0A368RA11"/>
<dbReference type="PANTHER" id="PTHR33994:SF34">
    <property type="entry name" value="LATE EMBRYOGENESIS ABUNDANT PROTEIN LEA-2 SUBGROUP DOMAIN-CONTAINING PROTEIN"/>
    <property type="match status" value="1"/>
</dbReference>
<keyword evidence="1" id="KW-0472">Membrane</keyword>
<accession>A0A368RA11</accession>
<dbReference type="OrthoDB" id="690033at2759"/>
<proteinExistence type="predicted"/>
<reference evidence="2" key="1">
    <citation type="journal article" date="2012" name="Nat. Biotechnol.">
        <title>Reference genome sequence of the model plant Setaria.</title>
        <authorList>
            <person name="Bennetzen J.L."/>
            <person name="Schmutz J."/>
            <person name="Wang H."/>
            <person name="Percifield R."/>
            <person name="Hawkins J."/>
            <person name="Pontaroli A.C."/>
            <person name="Estep M."/>
            <person name="Feng L."/>
            <person name="Vaughn J.N."/>
            <person name="Grimwood J."/>
            <person name="Jenkins J."/>
            <person name="Barry K."/>
            <person name="Lindquist E."/>
            <person name="Hellsten U."/>
            <person name="Deshpande S."/>
            <person name="Wang X."/>
            <person name="Wu X."/>
            <person name="Mitros T."/>
            <person name="Triplett J."/>
            <person name="Yang X."/>
            <person name="Ye C.Y."/>
            <person name="Mauro-Herrera M."/>
            <person name="Wang L."/>
            <person name="Li P."/>
            <person name="Sharma M."/>
            <person name="Sharma R."/>
            <person name="Ronald P.C."/>
            <person name="Panaud O."/>
            <person name="Kellogg E.A."/>
            <person name="Brutnell T.P."/>
            <person name="Doust A.N."/>
            <person name="Tuskan G.A."/>
            <person name="Rokhsar D."/>
            <person name="Devos K.M."/>
        </authorList>
    </citation>
    <scope>NUCLEOTIDE SEQUENCE [LARGE SCALE GENOMIC DNA]</scope>
    <source>
        <strain evidence="2">Yugu1</strain>
    </source>
</reference>
<dbReference type="STRING" id="4555.A0A368RA11"/>
<reference evidence="2" key="2">
    <citation type="submission" date="2015-07" db="EMBL/GenBank/DDBJ databases">
        <authorList>
            <person name="Noorani M."/>
        </authorList>
    </citation>
    <scope>NUCLEOTIDE SEQUENCE</scope>
    <source>
        <strain evidence="2">Yugu1</strain>
    </source>
</reference>
<protein>
    <submittedName>
        <fullName evidence="2">Uncharacterized protein</fullName>
    </submittedName>
</protein>
<dbReference type="EMBL" id="CM003532">
    <property type="protein sequence ID" value="RCV27021.1"/>
    <property type="molecule type" value="Genomic_DNA"/>
</dbReference>
<keyword evidence="1" id="KW-1133">Transmembrane helix</keyword>
<evidence type="ECO:0000313" key="2">
    <source>
        <dbReference type="EMBL" id="RCV27021.1"/>
    </source>
</evidence>